<sequence>MCFDLKWLPYVVLKVEANYRWYSVNYFEVYVGRETTTEEVGVEAWTCTIVTVPLVQNKARVLKEVLLLAVHLCLEVAFQTGAVLKDILFLLAVLCLSVEAHHMGGWTTHVAPLLVSQSRLINDVLMFS</sequence>
<comment type="caution">
    <text evidence="1">The sequence shown here is derived from an EMBL/GenBank/DDBJ whole genome shotgun (WGS) entry which is preliminary data.</text>
</comment>
<proteinExistence type="predicted"/>
<dbReference type="Proteomes" id="UP001443914">
    <property type="component" value="Unassembled WGS sequence"/>
</dbReference>
<gene>
    <name evidence="1" type="ORF">RND81_11G087800</name>
</gene>
<accession>A0AAW1HJQ7</accession>
<dbReference type="AlphaFoldDB" id="A0AAW1HJQ7"/>
<name>A0AAW1HJQ7_SAPOF</name>
<evidence type="ECO:0000313" key="1">
    <source>
        <dbReference type="EMBL" id="KAK9676596.1"/>
    </source>
</evidence>
<reference evidence="1" key="1">
    <citation type="submission" date="2024-03" db="EMBL/GenBank/DDBJ databases">
        <title>WGS assembly of Saponaria officinalis var. Norfolk2.</title>
        <authorList>
            <person name="Jenkins J."/>
            <person name="Shu S."/>
            <person name="Grimwood J."/>
            <person name="Barry K."/>
            <person name="Goodstein D."/>
            <person name="Schmutz J."/>
            <person name="Leebens-Mack J."/>
            <person name="Osbourn A."/>
        </authorList>
    </citation>
    <scope>NUCLEOTIDE SEQUENCE [LARGE SCALE GENOMIC DNA]</scope>
    <source>
        <strain evidence="1">JIC</strain>
    </source>
</reference>
<evidence type="ECO:0000313" key="2">
    <source>
        <dbReference type="Proteomes" id="UP001443914"/>
    </source>
</evidence>
<organism evidence="1 2">
    <name type="scientific">Saponaria officinalis</name>
    <name type="common">Common soapwort</name>
    <name type="synonym">Lychnis saponaria</name>
    <dbReference type="NCBI Taxonomy" id="3572"/>
    <lineage>
        <taxon>Eukaryota</taxon>
        <taxon>Viridiplantae</taxon>
        <taxon>Streptophyta</taxon>
        <taxon>Embryophyta</taxon>
        <taxon>Tracheophyta</taxon>
        <taxon>Spermatophyta</taxon>
        <taxon>Magnoliopsida</taxon>
        <taxon>eudicotyledons</taxon>
        <taxon>Gunneridae</taxon>
        <taxon>Pentapetalae</taxon>
        <taxon>Caryophyllales</taxon>
        <taxon>Caryophyllaceae</taxon>
        <taxon>Caryophylleae</taxon>
        <taxon>Saponaria</taxon>
    </lineage>
</organism>
<protein>
    <submittedName>
        <fullName evidence="1">Uncharacterized protein</fullName>
    </submittedName>
</protein>
<keyword evidence="2" id="KW-1185">Reference proteome</keyword>
<dbReference type="EMBL" id="JBDFQZ010000011">
    <property type="protein sequence ID" value="KAK9676596.1"/>
    <property type="molecule type" value="Genomic_DNA"/>
</dbReference>